<dbReference type="EMBL" id="VBTY01000002">
    <property type="protein sequence ID" value="MDG3493022.1"/>
    <property type="molecule type" value="Genomic_DNA"/>
</dbReference>
<protein>
    <submittedName>
        <fullName evidence="1">(2Fe-2S) ferredoxin domain-containing protein</fullName>
    </submittedName>
</protein>
<evidence type="ECO:0000313" key="2">
    <source>
        <dbReference type="Proteomes" id="UP001152872"/>
    </source>
</evidence>
<evidence type="ECO:0000313" key="1">
    <source>
        <dbReference type="EMBL" id="MDG3493022.1"/>
    </source>
</evidence>
<dbReference type="Gene3D" id="3.40.30.10">
    <property type="entry name" value="Glutaredoxin"/>
    <property type="match status" value="1"/>
</dbReference>
<dbReference type="CDD" id="cd02980">
    <property type="entry name" value="TRX_Fd_family"/>
    <property type="match status" value="1"/>
</dbReference>
<dbReference type="Pfam" id="PF24724">
    <property type="entry name" value="DUF7676"/>
    <property type="match status" value="1"/>
</dbReference>
<dbReference type="InterPro" id="IPR036249">
    <property type="entry name" value="Thioredoxin-like_sf"/>
</dbReference>
<dbReference type="SUPFAM" id="SSF52833">
    <property type="entry name" value="Thioredoxin-like"/>
    <property type="match status" value="1"/>
</dbReference>
<name>A0A9X4M3S2_9CYAN</name>
<dbReference type="Proteomes" id="UP001152872">
    <property type="component" value="Unassembled WGS sequence"/>
</dbReference>
<dbReference type="RefSeq" id="WP_009625049.1">
    <property type="nucleotide sequence ID" value="NZ_VBTY01000002.1"/>
</dbReference>
<sequence>MSTFSRLVTPLNLTEIEHLPNGASIEYEFFPTDLDVTAPLLHYLCQERWQNIGIGHMVDGSVLELEFNAAPKLFKLYDGYLTVLTESWHLHLCLAENLGGPDRRTSPEQSQARLVSRAALYRRLNPEGEPRSWGIQFWNGAGVKMMTFFLPNPFVGDNEDLLSERKPNLEKLKLYEELRETYILGTKEIPYDRNPLQKRYISVCRSSRCLPSREYQPIYEALQEAVKEANIDDIEVCVSGCLEVCKMGPVVFYSDDKTWYTRVTPEIAKQIINDHVVGGVAIAKHVYP</sequence>
<comment type="caution">
    <text evidence="1">The sequence shown here is derived from an EMBL/GenBank/DDBJ whole genome shotgun (WGS) entry which is preliminary data.</text>
</comment>
<dbReference type="AlphaFoldDB" id="A0A9X4M3S2"/>
<dbReference type="InterPro" id="IPR056093">
    <property type="entry name" value="DUF7676"/>
</dbReference>
<keyword evidence="2" id="KW-1185">Reference proteome</keyword>
<organism evidence="1 2">
    <name type="scientific">Pseudanabaena catenata USMAC16</name>
    <dbReference type="NCBI Taxonomy" id="1855837"/>
    <lineage>
        <taxon>Bacteria</taxon>
        <taxon>Bacillati</taxon>
        <taxon>Cyanobacteriota</taxon>
        <taxon>Cyanophyceae</taxon>
        <taxon>Pseudanabaenales</taxon>
        <taxon>Pseudanabaenaceae</taxon>
        <taxon>Pseudanabaena</taxon>
    </lineage>
</organism>
<proteinExistence type="predicted"/>
<reference evidence="1" key="1">
    <citation type="submission" date="2019-05" db="EMBL/GenBank/DDBJ databases">
        <title>Whole genome sequencing of Pseudanabaena catenata USMAC16.</title>
        <authorList>
            <person name="Khan Z."/>
            <person name="Omar W.M."/>
            <person name="Convey P."/>
            <person name="Merican F."/>
            <person name="Najimudin N."/>
        </authorList>
    </citation>
    <scope>NUCLEOTIDE SEQUENCE</scope>
    <source>
        <strain evidence="1">USMAC16</strain>
    </source>
</reference>
<accession>A0A9X4M3S2</accession>
<gene>
    <name evidence="1" type="ORF">FEV09_00460</name>
</gene>